<dbReference type="GeneID" id="59342090"/>
<evidence type="ECO:0000313" key="3">
    <source>
        <dbReference type="Proteomes" id="UP000636479"/>
    </source>
</evidence>
<dbReference type="Pfam" id="PF12937">
    <property type="entry name" value="F-box-like"/>
    <property type="match status" value="1"/>
</dbReference>
<dbReference type="SUPFAM" id="SSF81383">
    <property type="entry name" value="F-box domain"/>
    <property type="match status" value="1"/>
</dbReference>
<keyword evidence="3" id="KW-1185">Reference proteome</keyword>
<evidence type="ECO:0000313" key="2">
    <source>
        <dbReference type="EMBL" id="KAF7312561.1"/>
    </source>
</evidence>
<dbReference type="AlphaFoldDB" id="A0A8H6T7W6"/>
<feature type="domain" description="F-box" evidence="1">
    <location>
        <begin position="118"/>
        <end position="169"/>
    </location>
</feature>
<proteinExistence type="predicted"/>
<dbReference type="InterPro" id="IPR036047">
    <property type="entry name" value="F-box-like_dom_sf"/>
</dbReference>
<evidence type="ECO:0000259" key="1">
    <source>
        <dbReference type="Pfam" id="PF12937"/>
    </source>
</evidence>
<dbReference type="InterPro" id="IPR001810">
    <property type="entry name" value="F-box_dom"/>
</dbReference>
<name>A0A8H6T7W6_9AGAR</name>
<accession>A0A8H6T7W6</accession>
<reference evidence="2" key="1">
    <citation type="submission" date="2020-05" db="EMBL/GenBank/DDBJ databases">
        <title>Mycena genomes resolve the evolution of fungal bioluminescence.</title>
        <authorList>
            <person name="Tsai I.J."/>
        </authorList>
    </citation>
    <scope>NUCLEOTIDE SEQUENCE</scope>
    <source>
        <strain evidence="2">171206Taipei</strain>
    </source>
</reference>
<sequence length="498" mass="56586">MASRLLLTHYFRPRGSQPLPQTTQADIQSLLDTLPAVSSSSLDVIYSNSPLPGPEEECLCLQLHTLEAHVLPIEREMARSRLAVPLLETTLDQWKTLYSKLQNEVEARRRLFSPIRWIPDELLCEVFAQCVNEDEKKADFSFSLTRVIRVCRRWRNAALSCPSLWRRVDDDCHYLRKGDTERNMLCLLSVPESIQRAMFHLTHSGTHLPLFVGCSRSFDNSGIALLPPEDPKDIPRGAAFLDAILKTSTRWATLSLRFLTVEETHAFINKVLQKQISFPNLTRVTILTRYHITGSVSLDCVPLLSRMPALKHLTLIDNTPLKSGLDIHSAPWSRLQSCKLDWRWGAQAFHVFTSFPPNSRVVVRFAKHKTQLPYAAIKVALGELVLDMCQLQFISNILWALVAPNLHTLELWGRYGPLRQTTITILDVARLTQRSSCYITEKTRTNLTSIGHVGLSACLPRIRRWRRRSRAPRYFGTQPCAPTAANPDCPRQLSCPPA</sequence>
<dbReference type="RefSeq" id="XP_037224669.1">
    <property type="nucleotide sequence ID" value="XM_037359574.1"/>
</dbReference>
<dbReference type="Proteomes" id="UP000636479">
    <property type="component" value="Unassembled WGS sequence"/>
</dbReference>
<dbReference type="OrthoDB" id="3065702at2759"/>
<comment type="caution">
    <text evidence="2">The sequence shown here is derived from an EMBL/GenBank/DDBJ whole genome shotgun (WGS) entry which is preliminary data.</text>
</comment>
<dbReference type="Gene3D" id="1.20.1280.50">
    <property type="match status" value="1"/>
</dbReference>
<dbReference type="EMBL" id="JACAZF010000002">
    <property type="protein sequence ID" value="KAF7312561.1"/>
    <property type="molecule type" value="Genomic_DNA"/>
</dbReference>
<organism evidence="2 3">
    <name type="scientific">Mycena indigotica</name>
    <dbReference type="NCBI Taxonomy" id="2126181"/>
    <lineage>
        <taxon>Eukaryota</taxon>
        <taxon>Fungi</taxon>
        <taxon>Dikarya</taxon>
        <taxon>Basidiomycota</taxon>
        <taxon>Agaricomycotina</taxon>
        <taxon>Agaricomycetes</taxon>
        <taxon>Agaricomycetidae</taxon>
        <taxon>Agaricales</taxon>
        <taxon>Marasmiineae</taxon>
        <taxon>Mycenaceae</taxon>
        <taxon>Mycena</taxon>
    </lineage>
</organism>
<gene>
    <name evidence="2" type="ORF">MIND_00270100</name>
</gene>
<protein>
    <submittedName>
        <fullName evidence="2">F-box domain-containing protein</fullName>
    </submittedName>
</protein>